<organism evidence="1 2">
    <name type="scientific">Bdellovibrio svalbardensis</name>
    <dbReference type="NCBI Taxonomy" id="2972972"/>
    <lineage>
        <taxon>Bacteria</taxon>
        <taxon>Pseudomonadati</taxon>
        <taxon>Bdellovibrionota</taxon>
        <taxon>Bdellovibrionia</taxon>
        <taxon>Bdellovibrionales</taxon>
        <taxon>Pseudobdellovibrionaceae</taxon>
        <taxon>Bdellovibrio</taxon>
    </lineage>
</organism>
<dbReference type="RefSeq" id="WP_277578008.1">
    <property type="nucleotide sequence ID" value="NZ_JANRMI010000002.1"/>
</dbReference>
<sequence>MMNLIWALMFSLSFAQEKSSAVLYDLKSNQSKKLYTLSIEATSIDGGTRLQTTYRDLEGKIIAQEKGFSIGDDLKEYTVERPQTNEKGHIEVRDGRVYFEYEGPGGKTKKDDEKVKGKVLCVANFTAFVRQNWDSLVAGKAIPVRYAVWDRRETVGFTLEKMGESDHSGKKWLEIRMKPTSFVIAAIVDPIHLWYSVEGKNLMLMKGRVLPKIQGSSHSDQWKDLDAETVYTKD</sequence>
<proteinExistence type="predicted"/>
<reference evidence="1" key="1">
    <citation type="submission" date="2022-08" db="EMBL/GenBank/DDBJ databases">
        <title>Novel Bdellovibrio Species Isolated from Svalbard: Designation Bdellovibrio svalbardensis.</title>
        <authorList>
            <person name="Mitchell R.J."/>
            <person name="Choi S.Y."/>
        </authorList>
    </citation>
    <scope>NUCLEOTIDE SEQUENCE</scope>
    <source>
        <strain evidence="1">PAP01</strain>
    </source>
</reference>
<comment type="caution">
    <text evidence="1">The sequence shown here is derived from an EMBL/GenBank/DDBJ whole genome shotgun (WGS) entry which is preliminary data.</text>
</comment>
<evidence type="ECO:0008006" key="3">
    <source>
        <dbReference type="Google" id="ProtNLM"/>
    </source>
</evidence>
<name>A0ABT6DJY7_9BACT</name>
<gene>
    <name evidence="1" type="ORF">NWE73_09155</name>
</gene>
<dbReference type="Proteomes" id="UP001152321">
    <property type="component" value="Unassembled WGS sequence"/>
</dbReference>
<dbReference type="EMBL" id="JANRMI010000002">
    <property type="protein sequence ID" value="MDG0816530.1"/>
    <property type="molecule type" value="Genomic_DNA"/>
</dbReference>
<evidence type="ECO:0000313" key="1">
    <source>
        <dbReference type="EMBL" id="MDG0816530.1"/>
    </source>
</evidence>
<keyword evidence="2" id="KW-1185">Reference proteome</keyword>
<evidence type="ECO:0000313" key="2">
    <source>
        <dbReference type="Proteomes" id="UP001152321"/>
    </source>
</evidence>
<protein>
    <recommendedName>
        <fullName evidence="3">DUF3108 domain-containing protein</fullName>
    </recommendedName>
</protein>
<accession>A0ABT6DJY7</accession>